<evidence type="ECO:0000256" key="1">
    <source>
        <dbReference type="ARBA" id="ARBA00005773"/>
    </source>
</evidence>
<dbReference type="InterPro" id="IPR036259">
    <property type="entry name" value="MFS_trans_sf"/>
</dbReference>
<accession>A0AAF3FRN1</accession>
<dbReference type="Proteomes" id="UP000887575">
    <property type="component" value="Unassembled WGS sequence"/>
</dbReference>
<comment type="similarity">
    <text evidence="1">Belongs to the reduced folate carrier (RFC) transporter (TC 2.A.48) family.</text>
</comment>
<name>A0AAF3FRN1_9BILA</name>
<feature type="transmembrane region" description="Helical" evidence="2">
    <location>
        <begin position="18"/>
        <end position="38"/>
    </location>
</feature>
<organism evidence="3 4">
    <name type="scientific">Mesorhabditis belari</name>
    <dbReference type="NCBI Taxonomy" id="2138241"/>
    <lineage>
        <taxon>Eukaryota</taxon>
        <taxon>Metazoa</taxon>
        <taxon>Ecdysozoa</taxon>
        <taxon>Nematoda</taxon>
        <taxon>Chromadorea</taxon>
        <taxon>Rhabditida</taxon>
        <taxon>Rhabditina</taxon>
        <taxon>Rhabditomorpha</taxon>
        <taxon>Rhabditoidea</taxon>
        <taxon>Rhabditidae</taxon>
        <taxon>Mesorhabditinae</taxon>
        <taxon>Mesorhabditis</taxon>
    </lineage>
</organism>
<dbReference type="WBParaSite" id="MBELARI_LOCUS9305">
    <property type="protein sequence ID" value="MBELARI_LOCUS9305"/>
    <property type="gene ID" value="MBELARI_LOCUS9305"/>
</dbReference>
<dbReference type="PANTHER" id="PTHR10686:SF18">
    <property type="entry name" value="IP11787P-RELATED"/>
    <property type="match status" value="1"/>
</dbReference>
<sequence>MIGNYTQTLWGSVHAKKLYNGITEAICPFIAVPVVLLMEKVEVDWKKWGELFLCLMSLIDGAFLIIMSQTGSIYVMYVCYIFYRVIYQAMITVAQFNLASRLRTSSFGLVFGLNTFVALVMQSILTAVVADEHGLALAIRPQFVVYSCFHGVIALIFSGPIFWRVIKWIRGFSKK</sequence>
<feature type="transmembrane region" description="Helical" evidence="2">
    <location>
        <begin position="106"/>
        <end position="130"/>
    </location>
</feature>
<evidence type="ECO:0000313" key="3">
    <source>
        <dbReference type="Proteomes" id="UP000887575"/>
    </source>
</evidence>
<feature type="transmembrane region" description="Helical" evidence="2">
    <location>
        <begin position="74"/>
        <end position="94"/>
    </location>
</feature>
<evidence type="ECO:0000313" key="4">
    <source>
        <dbReference type="WBParaSite" id="MBELARI_LOCUS9305"/>
    </source>
</evidence>
<keyword evidence="2" id="KW-0472">Membrane</keyword>
<dbReference type="GO" id="GO:0090482">
    <property type="term" value="F:vitamin transmembrane transporter activity"/>
    <property type="evidence" value="ECO:0007669"/>
    <property type="project" value="InterPro"/>
</dbReference>
<proteinExistence type="inferred from homology"/>
<keyword evidence="2" id="KW-0812">Transmembrane</keyword>
<dbReference type="InterPro" id="IPR002666">
    <property type="entry name" value="Folate_carrier"/>
</dbReference>
<feature type="transmembrane region" description="Helical" evidence="2">
    <location>
        <begin position="142"/>
        <end position="166"/>
    </location>
</feature>
<evidence type="ECO:0000256" key="2">
    <source>
        <dbReference type="SAM" id="Phobius"/>
    </source>
</evidence>
<keyword evidence="3" id="KW-1185">Reference proteome</keyword>
<dbReference type="GO" id="GO:0005886">
    <property type="term" value="C:plasma membrane"/>
    <property type="evidence" value="ECO:0007669"/>
    <property type="project" value="TreeGrafter"/>
</dbReference>
<dbReference type="Pfam" id="PF01770">
    <property type="entry name" value="Folate_carrier"/>
    <property type="match status" value="1"/>
</dbReference>
<keyword evidence="2" id="KW-1133">Transmembrane helix</keyword>
<dbReference type="AlphaFoldDB" id="A0AAF3FRN1"/>
<dbReference type="PANTHER" id="PTHR10686">
    <property type="entry name" value="FOLATE TRANSPORTER"/>
    <property type="match status" value="1"/>
</dbReference>
<protein>
    <submittedName>
        <fullName evidence="4">Uncharacterized protein</fullName>
    </submittedName>
</protein>
<reference evidence="4" key="1">
    <citation type="submission" date="2024-02" db="UniProtKB">
        <authorList>
            <consortium name="WormBaseParasite"/>
        </authorList>
    </citation>
    <scope>IDENTIFICATION</scope>
</reference>
<dbReference type="SUPFAM" id="SSF103473">
    <property type="entry name" value="MFS general substrate transporter"/>
    <property type="match status" value="1"/>
</dbReference>